<dbReference type="PROSITE" id="PS51007">
    <property type="entry name" value="CYTC"/>
    <property type="match status" value="1"/>
</dbReference>
<reference evidence="9 10" key="1">
    <citation type="submission" date="2018-04" db="EMBL/GenBank/DDBJ databases">
        <title>Pelagivirga bohaiensis gen. nov., sp. nov., a bacterium isolated from the Bohai Sea.</title>
        <authorList>
            <person name="Ji X."/>
        </authorList>
    </citation>
    <scope>NUCLEOTIDE SEQUENCE [LARGE SCALE GENOMIC DNA]</scope>
    <source>
        <strain evidence="9 10">BH-SD19</strain>
    </source>
</reference>
<dbReference type="OrthoDB" id="9805828at2"/>
<evidence type="ECO:0000313" key="9">
    <source>
        <dbReference type="EMBL" id="PVA11743.1"/>
    </source>
</evidence>
<keyword evidence="7" id="KW-0732">Signal</keyword>
<feature type="domain" description="Cytochrome c" evidence="8">
    <location>
        <begin position="35"/>
        <end position="153"/>
    </location>
</feature>
<keyword evidence="2 6" id="KW-0349">Heme</keyword>
<comment type="caution">
    <text evidence="9">The sequence shown here is derived from an EMBL/GenBank/DDBJ whole genome shotgun (WGS) entry which is preliminary data.</text>
</comment>
<evidence type="ECO:0000256" key="2">
    <source>
        <dbReference type="ARBA" id="ARBA00022617"/>
    </source>
</evidence>
<evidence type="ECO:0000256" key="7">
    <source>
        <dbReference type="SAM" id="SignalP"/>
    </source>
</evidence>
<gene>
    <name evidence="9" type="ORF">DC366_01970</name>
</gene>
<proteinExistence type="predicted"/>
<dbReference type="GO" id="GO:0009055">
    <property type="term" value="F:electron transfer activity"/>
    <property type="evidence" value="ECO:0007669"/>
    <property type="project" value="InterPro"/>
</dbReference>
<evidence type="ECO:0000256" key="6">
    <source>
        <dbReference type="PROSITE-ProRule" id="PRU00433"/>
    </source>
</evidence>
<keyword evidence="10" id="KW-1185">Reference proteome</keyword>
<dbReference type="InterPro" id="IPR036909">
    <property type="entry name" value="Cyt_c-like_dom_sf"/>
</dbReference>
<keyword evidence="3 6" id="KW-0479">Metal-binding</keyword>
<dbReference type="InterPro" id="IPR002327">
    <property type="entry name" value="Cyt_c_1A/1B"/>
</dbReference>
<dbReference type="Proteomes" id="UP000244446">
    <property type="component" value="Unassembled WGS sequence"/>
</dbReference>
<evidence type="ECO:0000256" key="4">
    <source>
        <dbReference type="ARBA" id="ARBA00022982"/>
    </source>
</evidence>
<dbReference type="GO" id="GO:0020037">
    <property type="term" value="F:heme binding"/>
    <property type="evidence" value="ECO:0007669"/>
    <property type="project" value="InterPro"/>
</dbReference>
<feature type="chain" id="PRO_5015396368" evidence="7">
    <location>
        <begin position="22"/>
        <end position="158"/>
    </location>
</feature>
<evidence type="ECO:0000256" key="5">
    <source>
        <dbReference type="ARBA" id="ARBA00023004"/>
    </source>
</evidence>
<dbReference type="InterPro" id="IPR009056">
    <property type="entry name" value="Cyt_c-like_dom"/>
</dbReference>
<dbReference type="Gene3D" id="1.10.760.10">
    <property type="entry name" value="Cytochrome c-like domain"/>
    <property type="match status" value="1"/>
</dbReference>
<dbReference type="SUPFAM" id="SSF46626">
    <property type="entry name" value="Cytochrome c"/>
    <property type="match status" value="1"/>
</dbReference>
<evidence type="ECO:0000256" key="1">
    <source>
        <dbReference type="ARBA" id="ARBA00022448"/>
    </source>
</evidence>
<keyword evidence="1" id="KW-0813">Transport</keyword>
<evidence type="ECO:0000256" key="3">
    <source>
        <dbReference type="ARBA" id="ARBA00022723"/>
    </source>
</evidence>
<dbReference type="GO" id="GO:0046872">
    <property type="term" value="F:metal ion binding"/>
    <property type="evidence" value="ECO:0007669"/>
    <property type="project" value="UniProtKB-KW"/>
</dbReference>
<feature type="signal peptide" evidence="7">
    <location>
        <begin position="1"/>
        <end position="21"/>
    </location>
</feature>
<accession>A0A2T7GBF3</accession>
<evidence type="ECO:0000259" key="8">
    <source>
        <dbReference type="PROSITE" id="PS51007"/>
    </source>
</evidence>
<organism evidence="9 10">
    <name type="scientific">Pelagivirga sediminicola</name>
    <dbReference type="NCBI Taxonomy" id="2170575"/>
    <lineage>
        <taxon>Bacteria</taxon>
        <taxon>Pseudomonadati</taxon>
        <taxon>Pseudomonadota</taxon>
        <taxon>Alphaproteobacteria</taxon>
        <taxon>Rhodobacterales</taxon>
        <taxon>Paracoccaceae</taxon>
        <taxon>Pelagivirga</taxon>
    </lineage>
</organism>
<sequence>MKPFVATATAIALMLGAPALAATDDAETAAIEPSGDAAAGETVFGRQCATCHVVKDDEGELLAGRNGRQGPNLYNITGHHAAVVEDFKYGKSMAEVADTDTIWTEENFVAYVKDPTDWLRETLDDKKARSKMAWKVRDDKDAADVFAYLHSLSPGDAE</sequence>
<dbReference type="RefSeq" id="WP_108690487.1">
    <property type="nucleotide sequence ID" value="NZ_QCYH01000001.1"/>
</dbReference>
<keyword evidence="4" id="KW-0249">Electron transport</keyword>
<name>A0A2T7GBF3_9RHOB</name>
<evidence type="ECO:0000313" key="10">
    <source>
        <dbReference type="Proteomes" id="UP000244446"/>
    </source>
</evidence>
<keyword evidence="5 6" id="KW-0408">Iron</keyword>
<protein>
    <submittedName>
        <fullName evidence="9">Cytochrome C</fullName>
    </submittedName>
</protein>
<dbReference type="Pfam" id="PF00034">
    <property type="entry name" value="Cytochrom_C"/>
    <property type="match status" value="1"/>
</dbReference>
<dbReference type="PANTHER" id="PTHR11961">
    <property type="entry name" value="CYTOCHROME C"/>
    <property type="match status" value="1"/>
</dbReference>
<dbReference type="EMBL" id="QCYH01000001">
    <property type="protein sequence ID" value="PVA11743.1"/>
    <property type="molecule type" value="Genomic_DNA"/>
</dbReference>
<dbReference type="AlphaFoldDB" id="A0A2T7GBF3"/>